<gene>
    <name evidence="3" type="ORF">Cfor_07629</name>
</gene>
<dbReference type="SMART" id="SM00353">
    <property type="entry name" value="HLH"/>
    <property type="match status" value="1"/>
</dbReference>
<accession>A0A6L2PMC9</accession>
<dbReference type="GO" id="GO:0000981">
    <property type="term" value="F:DNA-binding transcription factor activity, RNA polymerase II-specific"/>
    <property type="evidence" value="ECO:0007669"/>
    <property type="project" value="TreeGrafter"/>
</dbReference>
<dbReference type="OrthoDB" id="5969565at2759"/>
<dbReference type="InterPro" id="IPR050359">
    <property type="entry name" value="bHLH_transcription_factors"/>
</dbReference>
<feature type="region of interest" description="Disordered" evidence="1">
    <location>
        <begin position="1"/>
        <end position="24"/>
    </location>
</feature>
<feature type="domain" description="BHLH" evidence="2">
    <location>
        <begin position="12"/>
        <end position="68"/>
    </location>
</feature>
<dbReference type="Pfam" id="PF00010">
    <property type="entry name" value="HLH"/>
    <property type="match status" value="1"/>
</dbReference>
<reference evidence="4" key="1">
    <citation type="submission" date="2020-01" db="EMBL/GenBank/DDBJ databases">
        <title>Draft genome sequence of the Termite Coptotermes fromosanus.</title>
        <authorList>
            <person name="Itakura S."/>
            <person name="Yosikawa Y."/>
            <person name="Umezawa K."/>
        </authorList>
    </citation>
    <scope>NUCLEOTIDE SEQUENCE [LARGE SCALE GENOMIC DNA]</scope>
</reference>
<dbReference type="EMBL" id="BLKM01004375">
    <property type="protein sequence ID" value="GFG31217.1"/>
    <property type="molecule type" value="Genomic_DNA"/>
</dbReference>
<dbReference type="PROSITE" id="PS50888">
    <property type="entry name" value="BHLH"/>
    <property type="match status" value="1"/>
</dbReference>
<dbReference type="InterPro" id="IPR036638">
    <property type="entry name" value="HLH_DNA-bd_sf"/>
</dbReference>
<dbReference type="GO" id="GO:0005634">
    <property type="term" value="C:nucleus"/>
    <property type="evidence" value="ECO:0007669"/>
    <property type="project" value="TreeGrafter"/>
</dbReference>
<dbReference type="Proteomes" id="UP000502823">
    <property type="component" value="Unassembled WGS sequence"/>
</dbReference>
<dbReference type="GO" id="GO:0045944">
    <property type="term" value="P:positive regulation of transcription by RNA polymerase II"/>
    <property type="evidence" value="ECO:0007669"/>
    <property type="project" value="TreeGrafter"/>
</dbReference>
<sequence length="186" mass="21104">MESRSRRRQQDPRRNKANARERHRMHGLNAALDRLRSRIPLKYARSSSQQKLSKIETLRLAHNYIFALSQILAEGRPMEGARLLHVLARGLSQATANRLASSLGLGPIHCQGLYFPADTHNGKPISKSSNLLLQSSSPCPCSWDVTAQPPSEYKASWVTQQANEEYGRGYDIAPQQQQQQIFRTKW</sequence>
<evidence type="ECO:0000313" key="4">
    <source>
        <dbReference type="Proteomes" id="UP000502823"/>
    </source>
</evidence>
<evidence type="ECO:0000313" key="3">
    <source>
        <dbReference type="EMBL" id="GFG31217.1"/>
    </source>
</evidence>
<dbReference type="InParanoid" id="A0A6L2PMC9"/>
<organism evidence="3 4">
    <name type="scientific">Coptotermes formosanus</name>
    <name type="common">Formosan subterranean termite</name>
    <dbReference type="NCBI Taxonomy" id="36987"/>
    <lineage>
        <taxon>Eukaryota</taxon>
        <taxon>Metazoa</taxon>
        <taxon>Ecdysozoa</taxon>
        <taxon>Arthropoda</taxon>
        <taxon>Hexapoda</taxon>
        <taxon>Insecta</taxon>
        <taxon>Pterygota</taxon>
        <taxon>Neoptera</taxon>
        <taxon>Polyneoptera</taxon>
        <taxon>Dictyoptera</taxon>
        <taxon>Blattodea</taxon>
        <taxon>Blattoidea</taxon>
        <taxon>Termitoidae</taxon>
        <taxon>Rhinotermitidae</taxon>
        <taxon>Coptotermes</taxon>
    </lineage>
</organism>
<dbReference type="InterPro" id="IPR011598">
    <property type="entry name" value="bHLH_dom"/>
</dbReference>
<evidence type="ECO:0000256" key="1">
    <source>
        <dbReference type="SAM" id="MobiDB-lite"/>
    </source>
</evidence>
<protein>
    <recommendedName>
        <fullName evidence="2">BHLH domain-containing protein</fullName>
    </recommendedName>
</protein>
<comment type="caution">
    <text evidence="3">The sequence shown here is derived from an EMBL/GenBank/DDBJ whole genome shotgun (WGS) entry which is preliminary data.</text>
</comment>
<evidence type="ECO:0000259" key="2">
    <source>
        <dbReference type="PROSITE" id="PS50888"/>
    </source>
</evidence>
<feature type="compositionally biased region" description="Basic and acidic residues" evidence="1">
    <location>
        <begin position="1"/>
        <end position="20"/>
    </location>
</feature>
<dbReference type="GO" id="GO:0070888">
    <property type="term" value="F:E-box binding"/>
    <property type="evidence" value="ECO:0007669"/>
    <property type="project" value="TreeGrafter"/>
</dbReference>
<dbReference type="GO" id="GO:0046983">
    <property type="term" value="F:protein dimerization activity"/>
    <property type="evidence" value="ECO:0007669"/>
    <property type="project" value="InterPro"/>
</dbReference>
<keyword evidence="4" id="KW-1185">Reference proteome</keyword>
<dbReference type="PANTHER" id="PTHR19290:SF134">
    <property type="entry name" value="NEUROGENIC DIFFERENTIATION FACTOR 1"/>
    <property type="match status" value="1"/>
</dbReference>
<dbReference type="Gene3D" id="4.10.280.10">
    <property type="entry name" value="Helix-loop-helix DNA-binding domain"/>
    <property type="match status" value="1"/>
</dbReference>
<dbReference type="GO" id="GO:0061564">
    <property type="term" value="P:axon development"/>
    <property type="evidence" value="ECO:0007669"/>
    <property type="project" value="TreeGrafter"/>
</dbReference>
<dbReference type="AlphaFoldDB" id="A0A6L2PMC9"/>
<name>A0A6L2PMC9_COPFO</name>
<proteinExistence type="predicted"/>
<dbReference type="GO" id="GO:0007423">
    <property type="term" value="P:sensory organ development"/>
    <property type="evidence" value="ECO:0007669"/>
    <property type="project" value="TreeGrafter"/>
</dbReference>
<dbReference type="PANTHER" id="PTHR19290">
    <property type="entry name" value="BASIC HELIX-LOOP-HELIX PROTEIN NEUROGENIN-RELATED"/>
    <property type="match status" value="1"/>
</dbReference>
<dbReference type="FunCoup" id="A0A6L2PMC9">
    <property type="interactions" value="19"/>
</dbReference>
<dbReference type="SUPFAM" id="SSF47459">
    <property type="entry name" value="HLH, helix-loop-helix DNA-binding domain"/>
    <property type="match status" value="1"/>
</dbReference>